<reference evidence="1" key="1">
    <citation type="submission" date="2022-01" db="EMBL/GenBank/DDBJ databases">
        <authorList>
            <person name="King R."/>
        </authorList>
    </citation>
    <scope>NUCLEOTIDE SEQUENCE</scope>
</reference>
<dbReference type="Proteomes" id="UP001152799">
    <property type="component" value="Chromosome 12"/>
</dbReference>
<keyword evidence="2" id="KW-1185">Reference proteome</keyword>
<name>A0A9N9MHR6_9CUCU</name>
<protein>
    <submittedName>
        <fullName evidence="1">Uncharacterized protein</fullName>
    </submittedName>
</protein>
<dbReference type="OrthoDB" id="10632834at2759"/>
<accession>A0A9N9MHR6</accession>
<dbReference type="EMBL" id="OU892288">
    <property type="protein sequence ID" value="CAG9762992.1"/>
    <property type="molecule type" value="Genomic_DNA"/>
</dbReference>
<evidence type="ECO:0000313" key="2">
    <source>
        <dbReference type="Proteomes" id="UP001152799"/>
    </source>
</evidence>
<dbReference type="AlphaFoldDB" id="A0A9N9MHR6"/>
<gene>
    <name evidence="1" type="ORF">CEUTPL_LOCUS3663</name>
</gene>
<sequence length="215" mass="24540">MTSKEFKQTAKTVRTNFQKHARAMDSDIQMLIHSLLDVIDSKIVALKKLLKLRAYIHNIAATDYIVDEPKTDSLEDFSSMIYEADQNSLPSDNDEQKRKFQADIADLKSLCQNPKKTLDKYIYLSDIKPQQLQETKDSLVHLGKADYESVLDILNMVLKSYKLQEDVKSRRTRSFVDNNNNNNNGQEIGGRKIASDSVCLGARKLKNIKKHTCSV</sequence>
<proteinExistence type="predicted"/>
<evidence type="ECO:0000313" key="1">
    <source>
        <dbReference type="EMBL" id="CAG9762992.1"/>
    </source>
</evidence>
<organism evidence="1 2">
    <name type="scientific">Ceutorhynchus assimilis</name>
    <name type="common">cabbage seed weevil</name>
    <dbReference type="NCBI Taxonomy" id="467358"/>
    <lineage>
        <taxon>Eukaryota</taxon>
        <taxon>Metazoa</taxon>
        <taxon>Ecdysozoa</taxon>
        <taxon>Arthropoda</taxon>
        <taxon>Hexapoda</taxon>
        <taxon>Insecta</taxon>
        <taxon>Pterygota</taxon>
        <taxon>Neoptera</taxon>
        <taxon>Endopterygota</taxon>
        <taxon>Coleoptera</taxon>
        <taxon>Polyphaga</taxon>
        <taxon>Cucujiformia</taxon>
        <taxon>Curculionidae</taxon>
        <taxon>Ceutorhynchinae</taxon>
        <taxon>Ceutorhynchus</taxon>
    </lineage>
</organism>